<name>A0AAW0PWL1_9GOBI</name>
<reference evidence="7" key="1">
    <citation type="submission" date="2024-04" db="EMBL/GenBank/DDBJ databases">
        <title>Salinicola lusitanus LLJ914,a marine bacterium isolated from the Okinawa Trough.</title>
        <authorList>
            <person name="Li J."/>
        </authorList>
    </citation>
    <scope>NUCLEOTIDE SEQUENCE [LARGE SCALE GENOMIC DNA]</scope>
</reference>
<keyword evidence="3" id="KW-0964">Secreted</keyword>
<dbReference type="GO" id="GO:0005576">
    <property type="term" value="C:extracellular region"/>
    <property type="evidence" value="ECO:0007669"/>
    <property type="project" value="UniProtKB-SubCell"/>
</dbReference>
<evidence type="ECO:0000256" key="5">
    <source>
        <dbReference type="ARBA" id="ARBA00022729"/>
    </source>
</evidence>
<comment type="similarity">
    <text evidence="2">Belongs to the neuropeptide B/W family.</text>
</comment>
<evidence type="ECO:0000256" key="1">
    <source>
        <dbReference type="ARBA" id="ARBA00004613"/>
    </source>
</evidence>
<dbReference type="Pfam" id="PF15180">
    <property type="entry name" value="NPBW"/>
    <property type="match status" value="1"/>
</dbReference>
<evidence type="ECO:0000313" key="6">
    <source>
        <dbReference type="EMBL" id="KAK7939805.1"/>
    </source>
</evidence>
<keyword evidence="5" id="KW-0732">Signal</keyword>
<dbReference type="InterPro" id="IPR013297">
    <property type="entry name" value="Neuropept_BW_pre"/>
</dbReference>
<dbReference type="GO" id="GO:0001664">
    <property type="term" value="F:G protein-coupled receptor binding"/>
    <property type="evidence" value="ECO:0007669"/>
    <property type="project" value="InterPro"/>
</dbReference>
<evidence type="ECO:0000256" key="2">
    <source>
        <dbReference type="ARBA" id="ARBA00005292"/>
    </source>
</evidence>
<comment type="caution">
    <text evidence="6">The sequence shown here is derived from an EMBL/GenBank/DDBJ whole genome shotgun (WGS) entry which is preliminary data.</text>
</comment>
<keyword evidence="4" id="KW-0165">Cleavage on pair of basic residues</keyword>
<dbReference type="InterPro" id="IPR013298">
    <property type="entry name" value="Neuropept_B_pre"/>
</dbReference>
<accession>A0AAW0PWL1</accession>
<proteinExistence type="inferred from homology"/>
<dbReference type="EMBL" id="JBBPFD010000002">
    <property type="protein sequence ID" value="KAK7939805.1"/>
    <property type="molecule type" value="Genomic_DNA"/>
</dbReference>
<organism evidence="6 7">
    <name type="scientific">Mugilogobius chulae</name>
    <name type="common">yellowstripe goby</name>
    <dbReference type="NCBI Taxonomy" id="88201"/>
    <lineage>
        <taxon>Eukaryota</taxon>
        <taxon>Metazoa</taxon>
        <taxon>Chordata</taxon>
        <taxon>Craniata</taxon>
        <taxon>Vertebrata</taxon>
        <taxon>Euteleostomi</taxon>
        <taxon>Actinopterygii</taxon>
        <taxon>Neopterygii</taxon>
        <taxon>Teleostei</taxon>
        <taxon>Neoteleostei</taxon>
        <taxon>Acanthomorphata</taxon>
        <taxon>Gobiaria</taxon>
        <taxon>Gobiiformes</taxon>
        <taxon>Gobioidei</taxon>
        <taxon>Gobiidae</taxon>
        <taxon>Gobionellinae</taxon>
        <taxon>Mugilogobius</taxon>
    </lineage>
</organism>
<evidence type="ECO:0000256" key="4">
    <source>
        <dbReference type="ARBA" id="ARBA00022685"/>
    </source>
</evidence>
<comment type="subcellular location">
    <subcellularLocation>
        <location evidence="1">Secreted</location>
    </subcellularLocation>
</comment>
<dbReference type="Proteomes" id="UP001460270">
    <property type="component" value="Unassembled WGS sequence"/>
</dbReference>
<evidence type="ECO:0000313" key="7">
    <source>
        <dbReference type="Proteomes" id="UP001460270"/>
    </source>
</evidence>
<evidence type="ECO:0000256" key="3">
    <source>
        <dbReference type="ARBA" id="ARBA00022525"/>
    </source>
</evidence>
<gene>
    <name evidence="6" type="ORF">WMY93_003131</name>
</gene>
<dbReference type="AlphaFoldDB" id="A0AAW0PWL1"/>
<protein>
    <submittedName>
        <fullName evidence="6">Uncharacterized protein</fullName>
    </submittedName>
</protein>
<dbReference type="PRINTS" id="PR01889">
    <property type="entry name" value="PPNRPEPTIDEB"/>
</dbReference>
<keyword evidence="7" id="KW-1185">Reference proteome</keyword>
<sequence>MTKRTYNVQSDGGLVQTDGRRTQLLLCGQSVRFIVRDPQVSIRKERRHATHRQRRGSRNVLSELTPRSFFLKTMSVCIKEITPILRSCELFQEVKGSFKCSAEVFLSLDSADCAAD</sequence>